<dbReference type="EMBL" id="JBJQND010000015">
    <property type="protein sequence ID" value="KAL3853389.1"/>
    <property type="molecule type" value="Genomic_DNA"/>
</dbReference>
<dbReference type="AlphaFoldDB" id="A0ABD3UYL8"/>
<dbReference type="Proteomes" id="UP001634394">
    <property type="component" value="Unassembled WGS sequence"/>
</dbReference>
<name>A0ABD3UYL8_SINWO</name>
<evidence type="ECO:0000313" key="2">
    <source>
        <dbReference type="EMBL" id="KAL3853390.1"/>
    </source>
</evidence>
<evidence type="ECO:0000313" key="3">
    <source>
        <dbReference type="Proteomes" id="UP001634394"/>
    </source>
</evidence>
<reference evidence="2 3" key="1">
    <citation type="submission" date="2024-11" db="EMBL/GenBank/DDBJ databases">
        <title>Chromosome-level genome assembly of the freshwater bivalve Anodonta woodiana.</title>
        <authorList>
            <person name="Chen X."/>
        </authorList>
    </citation>
    <scope>NUCLEOTIDE SEQUENCE [LARGE SCALE GENOMIC DNA]</scope>
    <source>
        <strain evidence="2">MN2024</strain>
        <tissue evidence="2">Gills</tissue>
    </source>
</reference>
<dbReference type="EMBL" id="JBJQND010000015">
    <property type="protein sequence ID" value="KAL3853390.1"/>
    <property type="molecule type" value="Genomic_DNA"/>
</dbReference>
<accession>A0ABD3UYL8</accession>
<organism evidence="2 3">
    <name type="scientific">Sinanodonta woodiana</name>
    <name type="common">Chinese pond mussel</name>
    <name type="synonym">Anodonta woodiana</name>
    <dbReference type="NCBI Taxonomy" id="1069815"/>
    <lineage>
        <taxon>Eukaryota</taxon>
        <taxon>Metazoa</taxon>
        <taxon>Spiralia</taxon>
        <taxon>Lophotrochozoa</taxon>
        <taxon>Mollusca</taxon>
        <taxon>Bivalvia</taxon>
        <taxon>Autobranchia</taxon>
        <taxon>Heteroconchia</taxon>
        <taxon>Palaeoheterodonta</taxon>
        <taxon>Unionida</taxon>
        <taxon>Unionoidea</taxon>
        <taxon>Unionidae</taxon>
        <taxon>Unioninae</taxon>
        <taxon>Sinanodonta</taxon>
    </lineage>
</organism>
<protein>
    <submittedName>
        <fullName evidence="2">Uncharacterized protein</fullName>
    </submittedName>
</protein>
<comment type="caution">
    <text evidence="2">The sequence shown here is derived from an EMBL/GenBank/DDBJ whole genome shotgun (WGS) entry which is preliminary data.</text>
</comment>
<sequence>MEIYFETGEQYDPVWDDRERMIGFNLSRKRIAVFPTVQVRRIMLGIDVNYIEGGGVIIASDGTTWSGWQESISIERFGGYFEKYDRGVFDYLINEYVPGCEKKVEVVHDKPVNGLKTGVEKYYLVIDWDAVEYYGNFRREVVRRLFEMNYQTEGYDEEQKSDDD</sequence>
<gene>
    <name evidence="1" type="ORF">ACJMK2_016932</name>
    <name evidence="2" type="ORF">ACJMK2_016933</name>
</gene>
<keyword evidence="3" id="KW-1185">Reference proteome</keyword>
<evidence type="ECO:0000313" key="1">
    <source>
        <dbReference type="EMBL" id="KAL3853389.1"/>
    </source>
</evidence>
<proteinExistence type="predicted"/>